<dbReference type="InterPro" id="IPR024370">
    <property type="entry name" value="PBP_domain"/>
</dbReference>
<dbReference type="PANTHER" id="PTHR30570:SF1">
    <property type="entry name" value="PHOSPHATE-BINDING PROTEIN PSTS"/>
    <property type="match status" value="1"/>
</dbReference>
<dbReference type="PROSITE" id="PS51123">
    <property type="entry name" value="OMPA_2"/>
    <property type="match status" value="1"/>
</dbReference>
<dbReference type="Proteomes" id="UP001596425">
    <property type="component" value="Unassembled WGS sequence"/>
</dbReference>
<dbReference type="RefSeq" id="WP_193192009.1">
    <property type="nucleotide sequence ID" value="NZ_JACZFR010000025.1"/>
</dbReference>
<comment type="caution">
    <text evidence="5">The sequence shown here is derived from an EMBL/GenBank/DDBJ whole genome shotgun (WGS) entry which is preliminary data.</text>
</comment>
<feature type="domain" description="OmpA-like" evidence="4">
    <location>
        <begin position="309"/>
        <end position="422"/>
    </location>
</feature>
<dbReference type="InterPro" id="IPR006665">
    <property type="entry name" value="OmpA-like"/>
</dbReference>
<dbReference type="InterPro" id="IPR050811">
    <property type="entry name" value="Phosphate_ABC_transporter"/>
</dbReference>
<accession>A0ABW1YMX8</accession>
<keyword evidence="1 3" id="KW-0732">Signal</keyword>
<evidence type="ECO:0000256" key="3">
    <source>
        <dbReference type="SAM" id="SignalP"/>
    </source>
</evidence>
<proteinExistence type="predicted"/>
<evidence type="ECO:0000256" key="1">
    <source>
        <dbReference type="ARBA" id="ARBA00022729"/>
    </source>
</evidence>
<reference evidence="6" key="1">
    <citation type="journal article" date="2019" name="Int. J. Syst. Evol. Microbiol.">
        <title>The Global Catalogue of Microorganisms (GCM) 10K type strain sequencing project: providing services to taxonomists for standard genome sequencing and annotation.</title>
        <authorList>
            <consortium name="The Broad Institute Genomics Platform"/>
            <consortium name="The Broad Institute Genome Sequencing Center for Infectious Disease"/>
            <person name="Wu L."/>
            <person name="Ma J."/>
        </authorList>
    </citation>
    <scope>NUCLEOTIDE SEQUENCE [LARGE SCALE GENOMIC DNA]</scope>
    <source>
        <strain evidence="6">CGMCC 1.13718</strain>
    </source>
</reference>
<protein>
    <submittedName>
        <fullName evidence="5">Substrate-binding domain-containing protein</fullName>
    </submittedName>
</protein>
<keyword evidence="6" id="KW-1185">Reference proteome</keyword>
<evidence type="ECO:0000256" key="2">
    <source>
        <dbReference type="PROSITE-ProRule" id="PRU00473"/>
    </source>
</evidence>
<dbReference type="Pfam" id="PF12849">
    <property type="entry name" value="PBP_like_2"/>
    <property type="match status" value="1"/>
</dbReference>
<dbReference type="Gene3D" id="3.30.1330.60">
    <property type="entry name" value="OmpA-like domain"/>
    <property type="match status" value="1"/>
</dbReference>
<sequence length="422" mass="45549">MYMRILGALLLSAAALTHADSTPRTSTQLKIGDSSGGDRGLAAELARGYLQSRGGSDIQVIRRGSQMRVSGRIDGTSLRFAISSPRRETALIRLADGGLDLALTSGRAAADQRQRLAGSGGLLEEVAGLQALVLAVHPDNPVGAIDESSLRQLLRTGNGNWRDFGGEDAPIALTASDQLAEPLLQALAPAVTDRRDEASLELILQQNPLALALLPLQQADNYSKLAVTTGSTSLQPLPALIASEDYPLSRRLYLYARDGRQNPLLDEFVEFVLSDAGQALVDANNLVSLKPRPLDITPRGDMPAPYRKLASEGQRISIAFRFDNGGSELDVRAQQDISRLAAFLGQAENRGRKIALVGFSDRQRRDAMALTISRFRTVIVNRHLRGVDIAAEHTLALGASAPLTRDENTSEQRNARVEVWLL</sequence>
<gene>
    <name evidence="5" type="ORF">ACFQBM_05130</name>
</gene>
<dbReference type="SUPFAM" id="SSF53850">
    <property type="entry name" value="Periplasmic binding protein-like II"/>
    <property type="match status" value="1"/>
</dbReference>
<keyword evidence="2" id="KW-0472">Membrane</keyword>
<organism evidence="5 6">
    <name type="scientific">Microbulbifer taiwanensis</name>
    <dbReference type="NCBI Taxonomy" id="986746"/>
    <lineage>
        <taxon>Bacteria</taxon>
        <taxon>Pseudomonadati</taxon>
        <taxon>Pseudomonadota</taxon>
        <taxon>Gammaproteobacteria</taxon>
        <taxon>Cellvibrionales</taxon>
        <taxon>Microbulbiferaceae</taxon>
        <taxon>Microbulbifer</taxon>
    </lineage>
</organism>
<dbReference type="SUPFAM" id="SSF103088">
    <property type="entry name" value="OmpA-like"/>
    <property type="match status" value="1"/>
</dbReference>
<dbReference type="InterPro" id="IPR036737">
    <property type="entry name" value="OmpA-like_sf"/>
</dbReference>
<evidence type="ECO:0000313" key="6">
    <source>
        <dbReference type="Proteomes" id="UP001596425"/>
    </source>
</evidence>
<evidence type="ECO:0000313" key="5">
    <source>
        <dbReference type="EMBL" id="MFC6632649.1"/>
    </source>
</evidence>
<name>A0ABW1YMX8_9GAMM</name>
<feature type="signal peptide" evidence="3">
    <location>
        <begin position="1"/>
        <end position="19"/>
    </location>
</feature>
<dbReference type="Gene3D" id="3.40.190.10">
    <property type="entry name" value="Periplasmic binding protein-like II"/>
    <property type="match status" value="2"/>
</dbReference>
<feature type="chain" id="PRO_5046635854" evidence="3">
    <location>
        <begin position="20"/>
        <end position="422"/>
    </location>
</feature>
<evidence type="ECO:0000259" key="4">
    <source>
        <dbReference type="PROSITE" id="PS51123"/>
    </source>
</evidence>
<dbReference type="EMBL" id="JBHSVR010000001">
    <property type="protein sequence ID" value="MFC6632649.1"/>
    <property type="molecule type" value="Genomic_DNA"/>
</dbReference>
<dbReference type="PANTHER" id="PTHR30570">
    <property type="entry name" value="PERIPLASMIC PHOSPHATE BINDING COMPONENT OF PHOSPHATE ABC TRANSPORTER"/>
    <property type="match status" value="1"/>
</dbReference>